<sequence>MDYYPYHPYHQALMRSQKKFMQDLEKAINGEYSAISCYKKLAQLAPDKQIKNRLNEIRNDEQRHYEEFRRLYTQLTGGGQPTPQMTEQCPASYEKGIVFAFKDEQKTVDFYLDIANQAQDPSVKEIFRRAAADEQNHAVWFLSFQMKSPGPSEDERQNTEEYGAQGAMNAATLTVPDMLIYAIQDEHLAQARYEDVLNTFGYVRTFARIKEAELRHINALNTLFARYQVPLPEDTSQLFIVTPENIKRAYGAGVRGEIDNIAMYNKFLTYALPADIRVVFTQLRDASVNHLAAFERGLERE</sequence>
<dbReference type="PANTHER" id="PTHR33531:SF7">
    <property type="entry name" value="HYPOTHETICAL MEMBRANE PROTEIN, CONSERVED"/>
    <property type="match status" value="1"/>
</dbReference>
<dbReference type="InterPro" id="IPR003251">
    <property type="entry name" value="Rr_diiron-bd_dom"/>
</dbReference>
<feature type="domain" description="Rubrerythrin diiron-binding" evidence="1">
    <location>
        <begin position="24"/>
        <end position="79"/>
    </location>
</feature>
<dbReference type="Gene3D" id="1.20.1260.10">
    <property type="match status" value="2"/>
</dbReference>
<dbReference type="SUPFAM" id="SSF47240">
    <property type="entry name" value="Ferritin-like"/>
    <property type="match status" value="2"/>
</dbReference>
<evidence type="ECO:0000259" key="1">
    <source>
        <dbReference type="Pfam" id="PF02915"/>
    </source>
</evidence>
<protein>
    <submittedName>
        <fullName evidence="2">Rubrerythrin</fullName>
    </submittedName>
</protein>
<dbReference type="CDD" id="cd01048">
    <property type="entry name" value="Ferritin_like_AB2"/>
    <property type="match status" value="1"/>
</dbReference>
<dbReference type="InterPro" id="IPR019243">
    <property type="entry name" value="DUF2202"/>
</dbReference>
<dbReference type="Gene3D" id="1.20.5.420">
    <property type="entry name" value="Immunoglobulin FC, subunit C"/>
    <property type="match status" value="1"/>
</dbReference>
<accession>A0A1I2KB15</accession>
<dbReference type="EMBL" id="FOOG01000004">
    <property type="protein sequence ID" value="SFF64245.1"/>
    <property type="molecule type" value="Genomic_DNA"/>
</dbReference>
<dbReference type="GO" id="GO:0016491">
    <property type="term" value="F:oxidoreductase activity"/>
    <property type="evidence" value="ECO:0007669"/>
    <property type="project" value="InterPro"/>
</dbReference>
<organism evidence="2 3">
    <name type="scientific">Halobacillus alkaliphilus</name>
    <dbReference type="NCBI Taxonomy" id="396056"/>
    <lineage>
        <taxon>Bacteria</taxon>
        <taxon>Bacillati</taxon>
        <taxon>Bacillota</taxon>
        <taxon>Bacilli</taxon>
        <taxon>Bacillales</taxon>
        <taxon>Bacillaceae</taxon>
        <taxon>Halobacillus</taxon>
    </lineage>
</organism>
<dbReference type="GO" id="GO:0046872">
    <property type="term" value="F:metal ion binding"/>
    <property type="evidence" value="ECO:0007669"/>
    <property type="project" value="InterPro"/>
</dbReference>
<dbReference type="Proteomes" id="UP000198897">
    <property type="component" value="Unassembled WGS sequence"/>
</dbReference>
<gene>
    <name evidence="2" type="ORF">SAMN05216353_10430</name>
</gene>
<evidence type="ECO:0000313" key="3">
    <source>
        <dbReference type="Proteomes" id="UP000198897"/>
    </source>
</evidence>
<reference evidence="3" key="1">
    <citation type="submission" date="2016-10" db="EMBL/GenBank/DDBJ databases">
        <authorList>
            <person name="Varghese N."/>
            <person name="Submissions S."/>
        </authorList>
    </citation>
    <scope>NUCLEOTIDE SEQUENCE [LARGE SCALE GENOMIC DNA]</scope>
    <source>
        <strain evidence="3">FP5</strain>
    </source>
</reference>
<name>A0A1I2KB15_9BACI</name>
<dbReference type="AlphaFoldDB" id="A0A1I2KB15"/>
<dbReference type="InterPro" id="IPR012347">
    <property type="entry name" value="Ferritin-like"/>
</dbReference>
<evidence type="ECO:0000313" key="2">
    <source>
        <dbReference type="EMBL" id="SFF64245.1"/>
    </source>
</evidence>
<feature type="domain" description="Rubrerythrin diiron-binding" evidence="1">
    <location>
        <begin position="99"/>
        <end position="222"/>
    </location>
</feature>
<keyword evidence="3" id="KW-1185">Reference proteome</keyword>
<dbReference type="PANTHER" id="PTHR33531">
    <property type="entry name" value="RUBRERYTHRIN SUBFAMILY"/>
    <property type="match status" value="1"/>
</dbReference>
<proteinExistence type="predicted"/>
<dbReference type="CDD" id="cd00657">
    <property type="entry name" value="Ferritin_like"/>
    <property type="match status" value="1"/>
</dbReference>
<dbReference type="RefSeq" id="WP_175477790.1">
    <property type="nucleotide sequence ID" value="NZ_FOOG01000004.1"/>
</dbReference>
<dbReference type="InterPro" id="IPR009078">
    <property type="entry name" value="Ferritin-like_SF"/>
</dbReference>
<dbReference type="Pfam" id="PF02915">
    <property type="entry name" value="Rubrerythrin"/>
    <property type="match status" value="2"/>
</dbReference>